<dbReference type="Gene3D" id="2.30.42.10">
    <property type="match status" value="2"/>
</dbReference>
<evidence type="ECO:0000256" key="13">
    <source>
        <dbReference type="PIRSR" id="PIRSR611782-2"/>
    </source>
</evidence>
<keyword evidence="10" id="KW-0346">Stress response</keyword>
<dbReference type="InterPro" id="IPR036034">
    <property type="entry name" value="PDZ_sf"/>
</dbReference>
<evidence type="ECO:0000256" key="1">
    <source>
        <dbReference type="ARBA" id="ARBA00001772"/>
    </source>
</evidence>
<sequence length="461" mass="48641">MNKSSYKQKKLFRAVALCLGLSLSTLPMAYASIPAFLKLPNGETQAVPSLAPMLEKVLPSVVSIQTEGKTQIQSNIPEEFRQFFGFPQGGQERTFTGQGSGVIIDAEHGYVVTNNHVIDNADTIKISLNDGREFDAKLIGRDPLSDIALLKMNNGKKLTAIKIADSDNLKVGDFAVAIGNPFGIGQTVTSGIISALARTGLNVNGVENFIQTDASINRGNSGGALVNLNGELIGINTAIIAPSGGNVGIGFAIPSNMVRNLTTQLIEFGEVKRGVLGIKGNELTSDIAKAFDLDVQKGAFVSEVIEKSAADDAGIKAGDVIISLNDRPIESFAELRANIATMGAGHAVKLGIIREGKLITLSAKLKNSDESTTEAKSLHPALEGASLSNGEVSGKKGVMIESVAKNSPAARLNLREGDLITGVNRHPINNIADLRKVIDSKPSAIALNIVRGNAQVYLILR</sequence>
<evidence type="ECO:0000256" key="11">
    <source>
        <dbReference type="ARBA" id="ARBA00032850"/>
    </source>
</evidence>
<gene>
    <name evidence="16" type="ORF">O970_07310</name>
</gene>
<dbReference type="InterPro" id="IPR009003">
    <property type="entry name" value="Peptidase_S1_PA"/>
</dbReference>
<dbReference type="RefSeq" id="WP_024496465.1">
    <property type="nucleotide sequence ID" value="NZ_AWGA01000066.1"/>
</dbReference>
<dbReference type="SMART" id="SM00228">
    <property type="entry name" value="PDZ"/>
    <property type="match status" value="2"/>
</dbReference>
<keyword evidence="6 14" id="KW-0732">Signal</keyword>
<comment type="caution">
    <text evidence="16">The sequence shown here is derived from an EMBL/GenBank/DDBJ whole genome shotgun (WGS) entry which is preliminary data.</text>
</comment>
<feature type="signal peptide" evidence="14">
    <location>
        <begin position="1"/>
        <end position="31"/>
    </location>
</feature>
<dbReference type="NCBIfam" id="TIGR02037">
    <property type="entry name" value="degP_htrA_DO"/>
    <property type="match status" value="1"/>
</dbReference>
<comment type="catalytic activity">
    <reaction evidence="1">
        <text>Acts on substrates that are at least partially unfolded. The cleavage site P1 residue is normally between a pair of hydrophobic residues, such as Val-|-Val.</text>
        <dbReference type="EC" id="3.4.21.107"/>
    </reaction>
</comment>
<dbReference type="GO" id="GO:0030313">
    <property type="term" value="C:cell envelope"/>
    <property type="evidence" value="ECO:0007669"/>
    <property type="project" value="UniProtKB-SubCell"/>
</dbReference>
<evidence type="ECO:0000256" key="3">
    <source>
        <dbReference type="ARBA" id="ARBA00010541"/>
    </source>
</evidence>
<feature type="binding site" evidence="13">
    <location>
        <begin position="237"/>
        <end position="241"/>
    </location>
    <ligand>
        <name>substrate</name>
    </ligand>
</feature>
<name>A0AB94IBH4_9GAMM</name>
<evidence type="ECO:0000256" key="8">
    <source>
        <dbReference type="ARBA" id="ARBA00022801"/>
    </source>
</evidence>
<dbReference type="FunFam" id="2.30.42.10:FF:000050">
    <property type="entry name" value="Periplasmic serine endoprotease DegP-like"/>
    <property type="match status" value="1"/>
</dbReference>
<dbReference type="FunFam" id="2.40.10.10:FF:000001">
    <property type="entry name" value="Periplasmic serine protease DegS"/>
    <property type="match status" value="1"/>
</dbReference>
<feature type="binding site" evidence="13">
    <location>
        <position position="146"/>
    </location>
    <ligand>
        <name>substrate</name>
    </ligand>
</feature>
<comment type="similarity">
    <text evidence="3">Belongs to the peptidase S1C family.</text>
</comment>
<dbReference type="CDD" id="cd10839">
    <property type="entry name" value="cpPDZ1_DegP-like"/>
    <property type="match status" value="1"/>
</dbReference>
<dbReference type="FunFam" id="2.40.10.120:FF:000001">
    <property type="entry name" value="Periplasmic serine endoprotease DegP-like"/>
    <property type="match status" value="1"/>
</dbReference>
<feature type="active site" description="Charge relay system" evidence="12">
    <location>
        <position position="116"/>
    </location>
</feature>
<dbReference type="GO" id="GO:0004252">
    <property type="term" value="F:serine-type endopeptidase activity"/>
    <property type="evidence" value="ECO:0007669"/>
    <property type="project" value="InterPro"/>
</dbReference>
<dbReference type="InterPro" id="IPR001940">
    <property type="entry name" value="Peptidase_S1C"/>
</dbReference>
<dbReference type="PROSITE" id="PS50106">
    <property type="entry name" value="PDZ"/>
    <property type="match status" value="2"/>
</dbReference>
<dbReference type="Proteomes" id="UP000506160">
    <property type="component" value="Unassembled WGS sequence"/>
</dbReference>
<feature type="domain" description="PDZ" evidence="15">
    <location>
        <begin position="362"/>
        <end position="453"/>
    </location>
</feature>
<evidence type="ECO:0000256" key="12">
    <source>
        <dbReference type="PIRSR" id="PIRSR611782-1"/>
    </source>
</evidence>
<reference evidence="16 17" key="1">
    <citation type="journal article" date="2014" name="Appl. Environ. Microbiol.">
        <title>Genomic features of a bumble bee symbiont reflect its host environment.</title>
        <authorList>
            <person name="Martinson V.G."/>
            <person name="Magoc T."/>
            <person name="Koch H."/>
            <person name="Salzberg S.L."/>
            <person name="Moran N.A."/>
        </authorList>
    </citation>
    <scope>NUCLEOTIDE SEQUENCE [LARGE SCALE GENOMIC DNA]</scope>
    <source>
        <strain evidence="16 17">Bimp</strain>
    </source>
</reference>
<evidence type="ECO:0000256" key="14">
    <source>
        <dbReference type="SAM" id="SignalP"/>
    </source>
</evidence>
<keyword evidence="5" id="KW-0645">Protease</keyword>
<dbReference type="InterPro" id="IPR001478">
    <property type="entry name" value="PDZ"/>
</dbReference>
<keyword evidence="8" id="KW-0378">Hydrolase</keyword>
<evidence type="ECO:0000256" key="6">
    <source>
        <dbReference type="ARBA" id="ARBA00022729"/>
    </source>
</evidence>
<dbReference type="Gene3D" id="2.40.10.120">
    <property type="match status" value="1"/>
</dbReference>
<evidence type="ECO:0000313" key="16">
    <source>
        <dbReference type="EMBL" id="TEA26756.1"/>
    </source>
</evidence>
<dbReference type="PRINTS" id="PR00834">
    <property type="entry name" value="PROTEASES2C"/>
</dbReference>
<feature type="binding site" evidence="13">
    <location>
        <position position="67"/>
    </location>
    <ligand>
        <name>substrate</name>
    </ligand>
</feature>
<accession>A0AB94IBH4</accession>
<dbReference type="InterPro" id="IPR011782">
    <property type="entry name" value="Pept_S1C_Do"/>
</dbReference>
<feature type="binding site" evidence="13">
    <location>
        <begin position="276"/>
        <end position="280"/>
    </location>
    <ligand>
        <name>substrate</name>
    </ligand>
</feature>
<dbReference type="CDD" id="cd23084">
    <property type="entry name" value="cpPDZ2_DegP-like"/>
    <property type="match status" value="1"/>
</dbReference>
<evidence type="ECO:0000256" key="2">
    <source>
        <dbReference type="ARBA" id="ARBA00004196"/>
    </source>
</evidence>
<dbReference type="GO" id="GO:0051603">
    <property type="term" value="P:proteolysis involved in protein catabolic process"/>
    <property type="evidence" value="ECO:0007669"/>
    <property type="project" value="UniProtKB-ARBA"/>
</dbReference>
<feature type="active site" description="Charge relay system" evidence="12">
    <location>
        <position position="221"/>
    </location>
</feature>
<feature type="active site" description="Charge relay system" evidence="12">
    <location>
        <position position="146"/>
    </location>
</feature>
<evidence type="ECO:0000256" key="7">
    <source>
        <dbReference type="ARBA" id="ARBA00022737"/>
    </source>
</evidence>
<evidence type="ECO:0000256" key="9">
    <source>
        <dbReference type="ARBA" id="ARBA00022825"/>
    </source>
</evidence>
<dbReference type="SUPFAM" id="SSF50494">
    <property type="entry name" value="Trypsin-like serine proteases"/>
    <property type="match status" value="1"/>
</dbReference>
<evidence type="ECO:0000313" key="17">
    <source>
        <dbReference type="Proteomes" id="UP000506160"/>
    </source>
</evidence>
<dbReference type="Pfam" id="PF13365">
    <property type="entry name" value="Trypsin_2"/>
    <property type="match status" value="1"/>
</dbReference>
<feature type="domain" description="PDZ" evidence="15">
    <location>
        <begin position="265"/>
        <end position="356"/>
    </location>
</feature>
<evidence type="ECO:0000256" key="10">
    <source>
        <dbReference type="ARBA" id="ARBA00023016"/>
    </source>
</evidence>
<dbReference type="SUPFAM" id="SSF50156">
    <property type="entry name" value="PDZ domain-like"/>
    <property type="match status" value="2"/>
</dbReference>
<evidence type="ECO:0000256" key="5">
    <source>
        <dbReference type="ARBA" id="ARBA00022670"/>
    </source>
</evidence>
<feature type="binding site" evidence="13">
    <location>
        <position position="116"/>
    </location>
    <ligand>
        <name>substrate</name>
    </ligand>
</feature>
<dbReference type="EMBL" id="AWGA01000066">
    <property type="protein sequence ID" value="TEA26756.1"/>
    <property type="molecule type" value="Genomic_DNA"/>
</dbReference>
<feature type="chain" id="PRO_5044500893" description="peptidase Do" evidence="14">
    <location>
        <begin position="32"/>
        <end position="461"/>
    </location>
</feature>
<evidence type="ECO:0000259" key="15">
    <source>
        <dbReference type="PROSITE" id="PS50106"/>
    </source>
</evidence>
<organism evidence="16 17">
    <name type="scientific">Candidatus Schmidhempelia bombi str. Bimp</name>
    <dbReference type="NCBI Taxonomy" id="1387197"/>
    <lineage>
        <taxon>Bacteria</taxon>
        <taxon>Pseudomonadati</taxon>
        <taxon>Pseudomonadota</taxon>
        <taxon>Gammaproteobacteria</taxon>
        <taxon>Orbales</taxon>
        <taxon>Orbaceae</taxon>
        <taxon>Candidatus Schmidhempelia</taxon>
    </lineage>
</organism>
<feature type="binding site" evidence="13">
    <location>
        <begin position="219"/>
        <end position="221"/>
    </location>
    <ligand>
        <name>substrate</name>
    </ligand>
</feature>
<dbReference type="AlphaFoldDB" id="A0AB94IBH4"/>
<proteinExistence type="inferred from homology"/>
<dbReference type="EC" id="3.4.21.107" evidence="4"/>
<dbReference type="PANTHER" id="PTHR22939:SF129">
    <property type="entry name" value="SERINE PROTEASE HTRA2, MITOCHONDRIAL"/>
    <property type="match status" value="1"/>
</dbReference>
<evidence type="ECO:0000256" key="4">
    <source>
        <dbReference type="ARBA" id="ARBA00013035"/>
    </source>
</evidence>
<keyword evidence="9" id="KW-0720">Serine protease</keyword>
<keyword evidence="7" id="KW-0677">Repeat</keyword>
<dbReference type="PANTHER" id="PTHR22939">
    <property type="entry name" value="SERINE PROTEASE FAMILY S1C HTRA-RELATED"/>
    <property type="match status" value="1"/>
</dbReference>
<dbReference type="Pfam" id="PF00595">
    <property type="entry name" value="PDZ"/>
    <property type="match status" value="2"/>
</dbReference>
<keyword evidence="17" id="KW-1185">Reference proteome</keyword>
<comment type="subcellular location">
    <subcellularLocation>
        <location evidence="2">Cell envelope</location>
    </subcellularLocation>
</comment>
<dbReference type="FunFam" id="2.30.42.10:FF:000037">
    <property type="entry name" value="Periplasmic serine endoprotease DegP-like"/>
    <property type="match status" value="1"/>
</dbReference>
<protein>
    <recommendedName>
        <fullName evidence="4">peptidase Do</fullName>
        <ecNumber evidence="4">3.4.21.107</ecNumber>
    </recommendedName>
    <alternativeName>
        <fullName evidence="11">Protease Do</fullName>
    </alternativeName>
</protein>